<gene>
    <name evidence="3" type="ORF">GDO86_005479</name>
</gene>
<evidence type="ECO:0000256" key="2">
    <source>
        <dbReference type="SAM" id="Phobius"/>
    </source>
</evidence>
<dbReference type="AlphaFoldDB" id="A0A8T2J215"/>
<proteinExistence type="predicted"/>
<accession>A0A8T2J215</accession>
<feature type="compositionally biased region" description="Basic and acidic residues" evidence="1">
    <location>
        <begin position="115"/>
        <end position="127"/>
    </location>
</feature>
<reference evidence="3" key="1">
    <citation type="thesis" date="2020" institute="ProQuest LLC" country="789 East Eisenhower Parkway, Ann Arbor, MI, USA">
        <title>Comparative Genomics and Chromosome Evolution.</title>
        <authorList>
            <person name="Mudd A.B."/>
        </authorList>
    </citation>
    <scope>NUCLEOTIDE SEQUENCE</scope>
    <source>
        <strain evidence="3">Female2</strain>
        <tissue evidence="3">Blood</tissue>
    </source>
</reference>
<keyword evidence="2" id="KW-0812">Transmembrane</keyword>
<dbReference type="OrthoDB" id="8911091at2759"/>
<keyword evidence="2" id="KW-0472">Membrane</keyword>
<feature type="transmembrane region" description="Helical" evidence="2">
    <location>
        <begin position="6"/>
        <end position="22"/>
    </location>
</feature>
<dbReference type="EMBL" id="JAACNH010000006">
    <property type="protein sequence ID" value="KAG8439275.1"/>
    <property type="molecule type" value="Genomic_DNA"/>
</dbReference>
<keyword evidence="2" id="KW-1133">Transmembrane helix</keyword>
<protein>
    <submittedName>
        <fullName evidence="3">Uncharacterized protein</fullName>
    </submittedName>
</protein>
<sequence length="136" mass="15114">MAEQAVYPAIALAYFALLSWESRGHGLELGTAASINVFCLFVFAQPLCLLIGGYPGVGLYLLTAIASYVTLPRGEKPKQEDKDEQEMESSEKLYVNGQKEESTHRKNSKNPGKKNGGDEEKRNLTKTDKKKCKKMQ</sequence>
<evidence type="ECO:0000313" key="4">
    <source>
        <dbReference type="Proteomes" id="UP000812440"/>
    </source>
</evidence>
<evidence type="ECO:0000256" key="1">
    <source>
        <dbReference type="SAM" id="MobiDB-lite"/>
    </source>
</evidence>
<organism evidence="3 4">
    <name type="scientific">Hymenochirus boettgeri</name>
    <name type="common">Congo dwarf clawed frog</name>
    <dbReference type="NCBI Taxonomy" id="247094"/>
    <lineage>
        <taxon>Eukaryota</taxon>
        <taxon>Metazoa</taxon>
        <taxon>Chordata</taxon>
        <taxon>Craniata</taxon>
        <taxon>Vertebrata</taxon>
        <taxon>Euteleostomi</taxon>
        <taxon>Amphibia</taxon>
        <taxon>Batrachia</taxon>
        <taxon>Anura</taxon>
        <taxon>Pipoidea</taxon>
        <taxon>Pipidae</taxon>
        <taxon>Pipinae</taxon>
        <taxon>Hymenochirus</taxon>
    </lineage>
</organism>
<name>A0A8T2J215_9PIPI</name>
<feature type="region of interest" description="Disordered" evidence="1">
    <location>
        <begin position="73"/>
        <end position="136"/>
    </location>
</feature>
<evidence type="ECO:0000313" key="3">
    <source>
        <dbReference type="EMBL" id="KAG8439275.1"/>
    </source>
</evidence>
<comment type="caution">
    <text evidence="3">The sequence shown here is derived from an EMBL/GenBank/DDBJ whole genome shotgun (WGS) entry which is preliminary data.</text>
</comment>
<keyword evidence="4" id="KW-1185">Reference proteome</keyword>
<dbReference type="Proteomes" id="UP000812440">
    <property type="component" value="Chromosome 3"/>
</dbReference>
<feature type="transmembrane region" description="Helical" evidence="2">
    <location>
        <begin position="53"/>
        <end position="71"/>
    </location>
</feature>